<dbReference type="Proteomes" id="UP000185669">
    <property type="component" value="Unassembled WGS sequence"/>
</dbReference>
<accession>A0A1N6QYC6</accession>
<dbReference type="STRING" id="56779.SAMN05421834_102102"/>
<evidence type="ECO:0000313" key="1">
    <source>
        <dbReference type="EMBL" id="SIQ21579.1"/>
    </source>
</evidence>
<keyword evidence="2" id="KW-1185">Reference proteome</keyword>
<gene>
    <name evidence="1" type="ORF">SAMN05421834_102102</name>
</gene>
<reference evidence="2" key="1">
    <citation type="submission" date="2017-01" db="EMBL/GenBank/DDBJ databases">
        <authorList>
            <person name="Varghese N."/>
            <person name="Submissions S."/>
        </authorList>
    </citation>
    <scope>NUCLEOTIDE SEQUENCE [LARGE SCALE GENOMIC DNA]</scope>
    <source>
        <strain evidence="2">ATCC 700103</strain>
    </source>
</reference>
<name>A0A1N6QYC6_9FIRM</name>
<evidence type="ECO:0000313" key="2">
    <source>
        <dbReference type="Proteomes" id="UP000185669"/>
    </source>
</evidence>
<dbReference type="AlphaFoldDB" id="A0A1N6QYC6"/>
<dbReference type="OrthoDB" id="2112082at2"/>
<proteinExistence type="predicted"/>
<organism evidence="1 2">
    <name type="scientific">Halanaerobium kushneri</name>
    <dbReference type="NCBI Taxonomy" id="56779"/>
    <lineage>
        <taxon>Bacteria</taxon>
        <taxon>Bacillati</taxon>
        <taxon>Bacillota</taxon>
        <taxon>Clostridia</taxon>
        <taxon>Halanaerobiales</taxon>
        <taxon>Halanaerobiaceae</taxon>
        <taxon>Halanaerobium</taxon>
    </lineage>
</organism>
<protein>
    <submittedName>
        <fullName evidence="1">Uncharacterized protein</fullName>
    </submittedName>
</protein>
<dbReference type="EMBL" id="FTNC01000002">
    <property type="protein sequence ID" value="SIQ21579.1"/>
    <property type="molecule type" value="Genomic_DNA"/>
</dbReference>
<dbReference type="RefSeq" id="WP_076543776.1">
    <property type="nucleotide sequence ID" value="NZ_FTNC01000002.1"/>
</dbReference>
<sequence length="163" mass="19208">MTEIKNRDQLKERVEKKLIDILSQGYKAHYILKKVLKDDTLFVDNKDILDVIFIVREEISDNENRPEPFSPAKLLIATDYGILILQEGFEEITDNYLGYSMQKIYYKNMDSIKLDICMLNGKFKVYSGGNELVVIEFETTKYFKDFEEFIKIIHDNKILECTN</sequence>